<feature type="region of interest" description="Disordered" evidence="6">
    <location>
        <begin position="472"/>
        <end position="492"/>
    </location>
</feature>
<dbReference type="SMART" id="SM00463">
    <property type="entry name" value="SMR"/>
    <property type="match status" value="1"/>
</dbReference>
<feature type="compositionally biased region" description="Pro residues" evidence="6">
    <location>
        <begin position="97"/>
        <end position="107"/>
    </location>
</feature>
<evidence type="ECO:0000313" key="10">
    <source>
        <dbReference type="Proteomes" id="UP000799421"/>
    </source>
</evidence>
<keyword evidence="4 5" id="KW-0862">Zinc</keyword>
<evidence type="ECO:0000256" key="6">
    <source>
        <dbReference type="SAM" id="MobiDB-lite"/>
    </source>
</evidence>
<dbReference type="InterPro" id="IPR036855">
    <property type="entry name" value="Znf_CCCH_sf"/>
</dbReference>
<evidence type="ECO:0000256" key="3">
    <source>
        <dbReference type="ARBA" id="ARBA00022771"/>
    </source>
</evidence>
<gene>
    <name evidence="9" type="ORF">K470DRAFT_241685</name>
</gene>
<dbReference type="SMART" id="SM01162">
    <property type="entry name" value="DUF1771"/>
    <property type="match status" value="1"/>
</dbReference>
<feature type="compositionally biased region" description="Basic residues" evidence="6">
    <location>
        <begin position="421"/>
        <end position="432"/>
    </location>
</feature>
<dbReference type="OrthoDB" id="3247158at2759"/>
<evidence type="ECO:0000256" key="5">
    <source>
        <dbReference type="PROSITE-ProRule" id="PRU00723"/>
    </source>
</evidence>
<dbReference type="EMBL" id="MU005961">
    <property type="protein sequence ID" value="KAF2863474.1"/>
    <property type="molecule type" value="Genomic_DNA"/>
</dbReference>
<keyword evidence="1 5" id="KW-0479">Metal-binding</keyword>
<dbReference type="InterPro" id="IPR045124">
    <property type="entry name" value="Su(sable)-like"/>
</dbReference>
<dbReference type="GO" id="GO:0003723">
    <property type="term" value="F:RNA binding"/>
    <property type="evidence" value="ECO:0007669"/>
    <property type="project" value="InterPro"/>
</dbReference>
<dbReference type="InterPro" id="IPR002625">
    <property type="entry name" value="Smr_dom"/>
</dbReference>
<dbReference type="InterPro" id="IPR013899">
    <property type="entry name" value="DUF1771"/>
</dbReference>
<dbReference type="GO" id="GO:0005634">
    <property type="term" value="C:nucleus"/>
    <property type="evidence" value="ECO:0007669"/>
    <property type="project" value="TreeGrafter"/>
</dbReference>
<dbReference type="PANTHER" id="PTHR13119">
    <property type="entry name" value="ZINC FINGER CCCH DOMAIN-CONTAINING PROTEI"/>
    <property type="match status" value="1"/>
</dbReference>
<feature type="region of interest" description="Disordered" evidence="6">
    <location>
        <begin position="381"/>
        <end position="441"/>
    </location>
</feature>
<evidence type="ECO:0000259" key="8">
    <source>
        <dbReference type="PROSITE" id="PS50828"/>
    </source>
</evidence>
<evidence type="ECO:0000256" key="2">
    <source>
        <dbReference type="ARBA" id="ARBA00022737"/>
    </source>
</evidence>
<organism evidence="9 10">
    <name type="scientific">Piedraia hortae CBS 480.64</name>
    <dbReference type="NCBI Taxonomy" id="1314780"/>
    <lineage>
        <taxon>Eukaryota</taxon>
        <taxon>Fungi</taxon>
        <taxon>Dikarya</taxon>
        <taxon>Ascomycota</taxon>
        <taxon>Pezizomycotina</taxon>
        <taxon>Dothideomycetes</taxon>
        <taxon>Dothideomycetidae</taxon>
        <taxon>Capnodiales</taxon>
        <taxon>Piedraiaceae</taxon>
        <taxon>Piedraia</taxon>
    </lineage>
</organism>
<keyword evidence="2" id="KW-0677">Repeat</keyword>
<sequence>MASIRIYEMCLPVLQDEKLCDEDKTDKLEEMLSGEPSNLKGKALEDAVLGVLWQWRSATGKTSKPPPIRAINITRPRSPAPWLQRSVTPASGTSSPRPAPPFHPPGFGPAAGRSVSAATPSPRASPRLPVATPTIPHSPQLSSYQFSGPVTATDYYNDLDSNAVDLLVNDDGSPVSYGDAASSNPVAMTPYDMLRSIIQDPQRTDDELEHVLEAVGYDFGQAIPALMMTQDTGSQPQSLPGPQPRTYTIGKRMSPASRPVTPAGPQKPVAVCRYWLANGSCARADCRYAHETQKHVCKFWLQGNCFAGDSCAFSHDPVTLMQQMNLNDVVGTPPTQQMTGMELADLDSFPALQPTTSNPYEEDGAGDLDLLETIMQQQTSSSLPSSFIHVNQSASRPGSGHQPNVQDDEAFPTLGSSAMKPNKRHHGKRGGHNGHNGGTSLQAANSLADIVRLSPSPSNSKDAMRRGLQNNRSFTYTGNSSSTSTIPAPKSIPWLETGPGANAAYLRARNEAIKHGTVRNKFLQSASQAYNRNDMRAARQLSLRGQHEDALMREKHREAAQVLFNSRNSHQNGSNDEIYLDLHGLHPDEAVIFLEEAIDEQRQRNKTFLYAIYGTGHHSKNGKNKLGKAVKEFLADGGYSLREFSAPGDKNQRGGILGIDVTSGTKKKVLKDGSNEREDLPKDGKVVVAKRDPRDEW</sequence>
<feature type="domain" description="Smr" evidence="8">
    <location>
        <begin position="580"/>
        <end position="662"/>
    </location>
</feature>
<name>A0A6A7C7K8_9PEZI</name>
<feature type="domain" description="C3H1-type" evidence="7">
    <location>
        <begin position="296"/>
        <end position="318"/>
    </location>
</feature>
<protein>
    <recommendedName>
        <fullName evidence="11">DUF1771-domain-containing protein</fullName>
    </recommendedName>
</protein>
<dbReference type="GO" id="GO:0045892">
    <property type="term" value="P:negative regulation of DNA-templated transcription"/>
    <property type="evidence" value="ECO:0007669"/>
    <property type="project" value="InterPro"/>
</dbReference>
<dbReference type="Gene3D" id="4.10.1000.10">
    <property type="entry name" value="Zinc finger, CCCH-type"/>
    <property type="match status" value="1"/>
</dbReference>
<evidence type="ECO:0000256" key="4">
    <source>
        <dbReference type="ARBA" id="ARBA00022833"/>
    </source>
</evidence>
<evidence type="ECO:0000313" key="9">
    <source>
        <dbReference type="EMBL" id="KAF2863474.1"/>
    </source>
</evidence>
<dbReference type="Pfam" id="PF08590">
    <property type="entry name" value="DUF1771"/>
    <property type="match status" value="1"/>
</dbReference>
<feature type="compositionally biased region" description="Polar residues" evidence="6">
    <location>
        <begin position="381"/>
        <end position="405"/>
    </location>
</feature>
<dbReference type="AlphaFoldDB" id="A0A6A7C7K8"/>
<accession>A0A6A7C7K8</accession>
<dbReference type="Gene3D" id="3.30.1370.110">
    <property type="match status" value="1"/>
</dbReference>
<feature type="zinc finger region" description="C3H1-type" evidence="5">
    <location>
        <begin position="296"/>
        <end position="318"/>
    </location>
</feature>
<feature type="compositionally biased region" description="Polar residues" evidence="6">
    <location>
        <begin position="472"/>
        <end position="486"/>
    </location>
</feature>
<evidence type="ECO:0000259" key="7">
    <source>
        <dbReference type="PROSITE" id="PS50103"/>
    </source>
</evidence>
<feature type="compositionally biased region" description="Basic and acidic residues" evidence="6">
    <location>
        <begin position="670"/>
        <end position="697"/>
    </location>
</feature>
<dbReference type="SUPFAM" id="SSF160443">
    <property type="entry name" value="SMR domain-like"/>
    <property type="match status" value="1"/>
</dbReference>
<evidence type="ECO:0008006" key="11">
    <source>
        <dbReference type="Google" id="ProtNLM"/>
    </source>
</evidence>
<dbReference type="InterPro" id="IPR000571">
    <property type="entry name" value="Znf_CCCH"/>
</dbReference>
<dbReference type="InterPro" id="IPR036063">
    <property type="entry name" value="Smr_dom_sf"/>
</dbReference>
<dbReference type="SUPFAM" id="SSF90229">
    <property type="entry name" value="CCCH zinc finger"/>
    <property type="match status" value="1"/>
</dbReference>
<dbReference type="PROSITE" id="PS50103">
    <property type="entry name" value="ZF_C3H1"/>
    <property type="match status" value="2"/>
</dbReference>
<dbReference type="GO" id="GO:0008270">
    <property type="term" value="F:zinc ion binding"/>
    <property type="evidence" value="ECO:0007669"/>
    <property type="project" value="UniProtKB-KW"/>
</dbReference>
<feature type="domain" description="C3H1-type" evidence="7">
    <location>
        <begin position="266"/>
        <end position="293"/>
    </location>
</feature>
<dbReference type="Proteomes" id="UP000799421">
    <property type="component" value="Unassembled WGS sequence"/>
</dbReference>
<dbReference type="PANTHER" id="PTHR13119:SF12">
    <property type="entry name" value="PROTEIN SUPPRESSOR OF SABLE"/>
    <property type="match status" value="1"/>
</dbReference>
<feature type="region of interest" description="Disordered" evidence="6">
    <location>
        <begin position="63"/>
        <end position="127"/>
    </location>
</feature>
<reference evidence="9" key="1">
    <citation type="journal article" date="2020" name="Stud. Mycol.">
        <title>101 Dothideomycetes genomes: a test case for predicting lifestyles and emergence of pathogens.</title>
        <authorList>
            <person name="Haridas S."/>
            <person name="Albert R."/>
            <person name="Binder M."/>
            <person name="Bloem J."/>
            <person name="Labutti K."/>
            <person name="Salamov A."/>
            <person name="Andreopoulos B."/>
            <person name="Baker S."/>
            <person name="Barry K."/>
            <person name="Bills G."/>
            <person name="Bluhm B."/>
            <person name="Cannon C."/>
            <person name="Castanera R."/>
            <person name="Culley D."/>
            <person name="Daum C."/>
            <person name="Ezra D."/>
            <person name="Gonzalez J."/>
            <person name="Henrissat B."/>
            <person name="Kuo A."/>
            <person name="Liang C."/>
            <person name="Lipzen A."/>
            <person name="Lutzoni F."/>
            <person name="Magnuson J."/>
            <person name="Mondo S."/>
            <person name="Nolan M."/>
            <person name="Ohm R."/>
            <person name="Pangilinan J."/>
            <person name="Park H.-J."/>
            <person name="Ramirez L."/>
            <person name="Alfaro M."/>
            <person name="Sun H."/>
            <person name="Tritt A."/>
            <person name="Yoshinaga Y."/>
            <person name="Zwiers L.-H."/>
            <person name="Turgeon B."/>
            <person name="Goodwin S."/>
            <person name="Spatafora J."/>
            <person name="Crous P."/>
            <person name="Grigoriev I."/>
        </authorList>
    </citation>
    <scope>NUCLEOTIDE SEQUENCE</scope>
    <source>
        <strain evidence="9">CBS 480.64</strain>
    </source>
</reference>
<evidence type="ECO:0000256" key="1">
    <source>
        <dbReference type="ARBA" id="ARBA00022723"/>
    </source>
</evidence>
<dbReference type="Pfam" id="PF14608">
    <property type="entry name" value="zf-CCCH_2"/>
    <property type="match status" value="2"/>
</dbReference>
<dbReference type="Pfam" id="PF01713">
    <property type="entry name" value="Smr"/>
    <property type="match status" value="1"/>
</dbReference>
<feature type="zinc finger region" description="C3H1-type" evidence="5">
    <location>
        <begin position="266"/>
        <end position="293"/>
    </location>
</feature>
<keyword evidence="10" id="KW-1185">Reference proteome</keyword>
<proteinExistence type="predicted"/>
<keyword evidence="3 5" id="KW-0863">Zinc-finger</keyword>
<dbReference type="PROSITE" id="PS50828">
    <property type="entry name" value="SMR"/>
    <property type="match status" value="1"/>
</dbReference>
<dbReference type="SMART" id="SM00356">
    <property type="entry name" value="ZnF_C3H1"/>
    <property type="match status" value="2"/>
</dbReference>
<feature type="region of interest" description="Disordered" evidence="6">
    <location>
        <begin position="666"/>
        <end position="697"/>
    </location>
</feature>
<feature type="compositionally biased region" description="Polar residues" evidence="6">
    <location>
        <begin position="85"/>
        <end position="95"/>
    </location>
</feature>